<comment type="caution">
    <text evidence="5">The sequence shown here is derived from an EMBL/GenBank/DDBJ whole genome shotgun (WGS) entry which is preliminary data.</text>
</comment>
<dbReference type="GO" id="GO:0005634">
    <property type="term" value="C:nucleus"/>
    <property type="evidence" value="ECO:0007669"/>
    <property type="project" value="UniProtKB-SubCell"/>
</dbReference>
<proteinExistence type="predicted"/>
<dbReference type="PROSITE" id="PS50071">
    <property type="entry name" value="HOMEOBOX_2"/>
    <property type="match status" value="1"/>
</dbReference>
<dbReference type="AlphaFoldDB" id="A0A2G2Y4Z3"/>
<keyword evidence="2 3" id="KW-0238">DNA-binding</keyword>
<dbReference type="Pfam" id="PF00046">
    <property type="entry name" value="Homeodomain"/>
    <property type="match status" value="1"/>
</dbReference>
<evidence type="ECO:0000256" key="3">
    <source>
        <dbReference type="RuleBase" id="RU000682"/>
    </source>
</evidence>
<dbReference type="CDD" id="cd00086">
    <property type="entry name" value="homeodomain"/>
    <property type="match status" value="1"/>
</dbReference>
<reference evidence="5 6" key="1">
    <citation type="journal article" date="2014" name="Nat. Genet.">
        <title>Genome sequence of the hot pepper provides insights into the evolution of pungency in Capsicum species.</title>
        <authorList>
            <person name="Kim S."/>
            <person name="Park M."/>
            <person name="Yeom S.I."/>
            <person name="Kim Y.M."/>
            <person name="Lee J.M."/>
            <person name="Lee H.A."/>
            <person name="Seo E."/>
            <person name="Choi J."/>
            <person name="Cheong K."/>
            <person name="Kim K.T."/>
            <person name="Jung K."/>
            <person name="Lee G.W."/>
            <person name="Oh S.K."/>
            <person name="Bae C."/>
            <person name="Kim S.B."/>
            <person name="Lee H.Y."/>
            <person name="Kim S.Y."/>
            <person name="Kim M.S."/>
            <person name="Kang B.C."/>
            <person name="Jo Y.D."/>
            <person name="Yang H.B."/>
            <person name="Jeong H.J."/>
            <person name="Kang W.H."/>
            <person name="Kwon J.K."/>
            <person name="Shin C."/>
            <person name="Lim J.Y."/>
            <person name="Park J.H."/>
            <person name="Huh J.H."/>
            <person name="Kim J.S."/>
            <person name="Kim B.D."/>
            <person name="Cohen O."/>
            <person name="Paran I."/>
            <person name="Suh M.C."/>
            <person name="Lee S.B."/>
            <person name="Kim Y.K."/>
            <person name="Shin Y."/>
            <person name="Noh S.J."/>
            <person name="Park J."/>
            <person name="Seo Y.S."/>
            <person name="Kwon S.Y."/>
            <person name="Kim H.A."/>
            <person name="Park J.M."/>
            <person name="Kim H.J."/>
            <person name="Choi S.B."/>
            <person name="Bosland P.W."/>
            <person name="Reeves G."/>
            <person name="Jo S.H."/>
            <person name="Lee B.W."/>
            <person name="Cho H.T."/>
            <person name="Choi H.S."/>
            <person name="Lee M.S."/>
            <person name="Yu Y."/>
            <person name="Do Choi Y."/>
            <person name="Park B.S."/>
            <person name="van Deynze A."/>
            <person name="Ashrafi H."/>
            <person name="Hill T."/>
            <person name="Kim W.T."/>
            <person name="Pai H.S."/>
            <person name="Ahn H.K."/>
            <person name="Yeam I."/>
            <person name="Giovannoni J.J."/>
            <person name="Rose J.K."/>
            <person name="Sorensen I."/>
            <person name="Lee S.J."/>
            <person name="Kim R.W."/>
            <person name="Choi I.Y."/>
            <person name="Choi B.S."/>
            <person name="Lim J.S."/>
            <person name="Lee Y.H."/>
            <person name="Choi D."/>
        </authorList>
    </citation>
    <scope>NUCLEOTIDE SEQUENCE [LARGE SCALE GENOMIC DNA]</scope>
    <source>
        <strain evidence="6">cv. CM334</strain>
    </source>
</reference>
<feature type="domain" description="Homeobox" evidence="4">
    <location>
        <begin position="39"/>
        <end position="82"/>
    </location>
</feature>
<dbReference type="InterPro" id="IPR009057">
    <property type="entry name" value="Homeodomain-like_sf"/>
</dbReference>
<keyword evidence="6" id="KW-1185">Reference proteome</keyword>
<dbReference type="EMBL" id="AYRZ02000012">
    <property type="protein sequence ID" value="PHT64641.1"/>
    <property type="molecule type" value="Genomic_DNA"/>
</dbReference>
<dbReference type="SUPFAM" id="SSF46689">
    <property type="entry name" value="Homeodomain-like"/>
    <property type="match status" value="1"/>
</dbReference>
<name>A0A2G2Y4Z3_CAPAN</name>
<keyword evidence="2 3" id="KW-0371">Homeobox</keyword>
<dbReference type="InterPro" id="IPR001356">
    <property type="entry name" value="HD"/>
</dbReference>
<gene>
    <name evidence="5" type="ORF">T459_29066</name>
</gene>
<protein>
    <recommendedName>
        <fullName evidence="4">Homeobox domain-containing protein</fullName>
    </recommendedName>
</protein>
<dbReference type="Gramene" id="PHT64641">
    <property type="protein sequence ID" value="PHT64641"/>
    <property type="gene ID" value="T459_29066"/>
</dbReference>
<dbReference type="GO" id="GO:0003677">
    <property type="term" value="F:DNA binding"/>
    <property type="evidence" value="ECO:0007669"/>
    <property type="project" value="UniProtKB-UniRule"/>
</dbReference>
<comment type="subcellular location">
    <subcellularLocation>
        <location evidence="1 2 3">Nucleus</location>
    </subcellularLocation>
</comment>
<accession>A0A2G2Y4Z3</accession>
<dbReference type="Gene3D" id="1.10.10.60">
    <property type="entry name" value="Homeodomain-like"/>
    <property type="match status" value="1"/>
</dbReference>
<keyword evidence="2 3" id="KW-0539">Nucleus</keyword>
<evidence type="ECO:0000256" key="1">
    <source>
        <dbReference type="ARBA" id="ARBA00004123"/>
    </source>
</evidence>
<evidence type="ECO:0000259" key="4">
    <source>
        <dbReference type="PROSITE" id="PS50071"/>
    </source>
</evidence>
<sequence length="127" mass="15010">MGMLCWMCGLTRGDRVKNETIREKVGVVSVKDKMRKVKLRWMFSKMSNSENHVIEQLSEELELDIMQVKIWFDNKRYQIQILIIFNMIDDLVEISNDHNDGSNDIDLELRLKCNNDPNGPDLKLRLR</sequence>
<dbReference type="Proteomes" id="UP000222542">
    <property type="component" value="Unassembled WGS sequence"/>
</dbReference>
<evidence type="ECO:0000313" key="5">
    <source>
        <dbReference type="EMBL" id="PHT64641.1"/>
    </source>
</evidence>
<reference evidence="5 6" key="2">
    <citation type="journal article" date="2017" name="Genome Biol.">
        <title>New reference genome sequences of hot pepper reveal the massive evolution of plant disease-resistance genes by retroduplication.</title>
        <authorList>
            <person name="Kim S."/>
            <person name="Park J."/>
            <person name="Yeom S.I."/>
            <person name="Kim Y.M."/>
            <person name="Seo E."/>
            <person name="Kim K.T."/>
            <person name="Kim M.S."/>
            <person name="Lee J.M."/>
            <person name="Cheong K."/>
            <person name="Shin H.S."/>
            <person name="Kim S.B."/>
            <person name="Han K."/>
            <person name="Lee J."/>
            <person name="Park M."/>
            <person name="Lee H.A."/>
            <person name="Lee H.Y."/>
            <person name="Lee Y."/>
            <person name="Oh S."/>
            <person name="Lee J.H."/>
            <person name="Choi E."/>
            <person name="Choi E."/>
            <person name="Lee S.E."/>
            <person name="Jeon J."/>
            <person name="Kim H."/>
            <person name="Choi G."/>
            <person name="Song H."/>
            <person name="Lee J."/>
            <person name="Lee S.C."/>
            <person name="Kwon J.K."/>
            <person name="Lee H.Y."/>
            <person name="Koo N."/>
            <person name="Hong Y."/>
            <person name="Kim R.W."/>
            <person name="Kang W.H."/>
            <person name="Huh J.H."/>
            <person name="Kang B.C."/>
            <person name="Yang T.J."/>
            <person name="Lee Y.H."/>
            <person name="Bennetzen J.L."/>
            <person name="Choi D."/>
        </authorList>
    </citation>
    <scope>NUCLEOTIDE SEQUENCE [LARGE SCALE GENOMIC DNA]</scope>
    <source>
        <strain evidence="6">cv. CM334</strain>
    </source>
</reference>
<organism evidence="5 6">
    <name type="scientific">Capsicum annuum</name>
    <name type="common">Capsicum pepper</name>
    <dbReference type="NCBI Taxonomy" id="4072"/>
    <lineage>
        <taxon>Eukaryota</taxon>
        <taxon>Viridiplantae</taxon>
        <taxon>Streptophyta</taxon>
        <taxon>Embryophyta</taxon>
        <taxon>Tracheophyta</taxon>
        <taxon>Spermatophyta</taxon>
        <taxon>Magnoliopsida</taxon>
        <taxon>eudicotyledons</taxon>
        <taxon>Gunneridae</taxon>
        <taxon>Pentapetalae</taxon>
        <taxon>asterids</taxon>
        <taxon>lamiids</taxon>
        <taxon>Solanales</taxon>
        <taxon>Solanaceae</taxon>
        <taxon>Solanoideae</taxon>
        <taxon>Capsiceae</taxon>
        <taxon>Capsicum</taxon>
    </lineage>
</organism>
<evidence type="ECO:0000313" key="6">
    <source>
        <dbReference type="Proteomes" id="UP000222542"/>
    </source>
</evidence>
<feature type="DNA-binding region" description="Homeobox" evidence="2">
    <location>
        <begin position="41"/>
        <end position="83"/>
    </location>
</feature>
<evidence type="ECO:0000256" key="2">
    <source>
        <dbReference type="PROSITE-ProRule" id="PRU00108"/>
    </source>
</evidence>